<name>A0ABN1WND4_9ACTN</name>
<keyword evidence="9 13" id="KW-0663">Pyridoxal phosphate</keyword>
<evidence type="ECO:0000256" key="4">
    <source>
        <dbReference type="ARBA" id="ARBA00005517"/>
    </source>
</evidence>
<dbReference type="Pfam" id="PF00291">
    <property type="entry name" value="PALP"/>
    <property type="match status" value="1"/>
</dbReference>
<dbReference type="PANTHER" id="PTHR48078:SF6">
    <property type="entry name" value="L-THREONINE DEHYDRATASE CATABOLIC TDCB"/>
    <property type="match status" value="1"/>
</dbReference>
<evidence type="ECO:0000256" key="12">
    <source>
        <dbReference type="NCBIfam" id="TIGR00260"/>
    </source>
</evidence>
<dbReference type="Gene3D" id="3.40.50.1100">
    <property type="match status" value="2"/>
</dbReference>
<evidence type="ECO:0000256" key="13">
    <source>
        <dbReference type="PIRNR" id="PIRNR038945"/>
    </source>
</evidence>
<proteinExistence type="inferred from homology"/>
<dbReference type="Proteomes" id="UP001500037">
    <property type="component" value="Unassembled WGS sequence"/>
</dbReference>
<sequence length="363" mass="37799">MNAVIDRVSGHTHQWRGLIEEYRDRLPVSAATPVVTLLEGGTPLVPAQVLSERTGCDVFLKVEGANPTGSFKDRGMTMAISKAKEAGAQAVICASTGNTSASAAAYAVRAGLVCAVLVPQGKIALGKMGQALVHGSRILQVDGNFDDCLTLARELSENYPVALVNSVNPVRIEGQKTAAFEIVDMLGDAPDIHVLPVGNAGNITAYWKGYREYAKDGLATRTPRMWGFQASGSAPIVDGAPVLKPQTIATAIRIGNPASWAFAEAARDESGGLIDKVTDRQILAAYRLLAAQEGVFVEPASAASVAGLLAKAEAGLVDAGQRIVCTVTGNGLKDPDWAVAGAPQPQVVPVNAQAAAQRLGLLD</sequence>
<dbReference type="NCBIfam" id="TIGR00260">
    <property type="entry name" value="thrC"/>
    <property type="match status" value="1"/>
</dbReference>
<comment type="cofactor">
    <cofactor evidence="1 13">
        <name>pyridoxal 5'-phosphate</name>
        <dbReference type="ChEBI" id="CHEBI:597326"/>
    </cofactor>
</comment>
<dbReference type="CDD" id="cd01563">
    <property type="entry name" value="Thr-synth_1"/>
    <property type="match status" value="1"/>
</dbReference>
<evidence type="ECO:0000256" key="6">
    <source>
        <dbReference type="ARBA" id="ARBA00018679"/>
    </source>
</evidence>
<gene>
    <name evidence="15" type="primary">thrC_2</name>
    <name evidence="15" type="ORF">GCM10009665_49070</name>
</gene>
<comment type="similarity">
    <text evidence="4 13">Belongs to the threonine synthase family.</text>
</comment>
<evidence type="ECO:0000256" key="9">
    <source>
        <dbReference type="ARBA" id="ARBA00022898"/>
    </source>
</evidence>
<dbReference type="SUPFAM" id="SSF53686">
    <property type="entry name" value="Tryptophan synthase beta subunit-like PLP-dependent enzymes"/>
    <property type="match status" value="1"/>
</dbReference>
<dbReference type="InterPro" id="IPR000634">
    <property type="entry name" value="Ser/Thr_deHydtase_PyrdxlP-BS"/>
</dbReference>
<dbReference type="InterPro" id="IPR026260">
    <property type="entry name" value="Thr_Synthase_bac/arc"/>
</dbReference>
<evidence type="ECO:0000256" key="2">
    <source>
        <dbReference type="ARBA" id="ARBA00003648"/>
    </source>
</evidence>
<evidence type="ECO:0000313" key="16">
    <source>
        <dbReference type="Proteomes" id="UP001500037"/>
    </source>
</evidence>
<dbReference type="InterPro" id="IPR001926">
    <property type="entry name" value="TrpB-like_PALP"/>
</dbReference>
<evidence type="ECO:0000259" key="14">
    <source>
        <dbReference type="Pfam" id="PF00291"/>
    </source>
</evidence>
<organism evidence="15 16">
    <name type="scientific">Kitasatospora nipponensis</name>
    <dbReference type="NCBI Taxonomy" id="258049"/>
    <lineage>
        <taxon>Bacteria</taxon>
        <taxon>Bacillati</taxon>
        <taxon>Actinomycetota</taxon>
        <taxon>Actinomycetes</taxon>
        <taxon>Kitasatosporales</taxon>
        <taxon>Streptomycetaceae</taxon>
        <taxon>Kitasatospora</taxon>
    </lineage>
</organism>
<keyword evidence="10 13" id="KW-0456">Lyase</keyword>
<evidence type="ECO:0000313" key="15">
    <source>
        <dbReference type="EMBL" id="GAA1252529.1"/>
    </source>
</evidence>
<comment type="catalytic activity">
    <reaction evidence="11 13">
        <text>O-phospho-L-homoserine + H2O = L-threonine + phosphate</text>
        <dbReference type="Rhea" id="RHEA:10840"/>
        <dbReference type="ChEBI" id="CHEBI:15377"/>
        <dbReference type="ChEBI" id="CHEBI:43474"/>
        <dbReference type="ChEBI" id="CHEBI:57590"/>
        <dbReference type="ChEBI" id="CHEBI:57926"/>
        <dbReference type="EC" id="4.2.3.1"/>
    </reaction>
</comment>
<dbReference type="PIRSF" id="PIRSF038945">
    <property type="entry name" value="Thr_synthase"/>
    <property type="match status" value="1"/>
</dbReference>
<evidence type="ECO:0000256" key="3">
    <source>
        <dbReference type="ARBA" id="ARBA00004979"/>
    </source>
</evidence>
<dbReference type="InterPro" id="IPR036052">
    <property type="entry name" value="TrpB-like_PALP_sf"/>
</dbReference>
<feature type="domain" description="Tryptophan synthase beta chain-like PALP" evidence="14">
    <location>
        <begin position="35"/>
        <end position="329"/>
    </location>
</feature>
<reference evidence="15 16" key="1">
    <citation type="journal article" date="2019" name="Int. J. Syst. Evol. Microbiol.">
        <title>The Global Catalogue of Microorganisms (GCM) 10K type strain sequencing project: providing services to taxonomists for standard genome sequencing and annotation.</title>
        <authorList>
            <consortium name="The Broad Institute Genomics Platform"/>
            <consortium name="The Broad Institute Genome Sequencing Center for Infectious Disease"/>
            <person name="Wu L."/>
            <person name="Ma J."/>
        </authorList>
    </citation>
    <scope>NUCLEOTIDE SEQUENCE [LARGE SCALE GENOMIC DNA]</scope>
    <source>
        <strain evidence="15 16">JCM 13004</strain>
    </source>
</reference>
<keyword evidence="7 13" id="KW-0028">Amino-acid biosynthesis</keyword>
<comment type="pathway">
    <text evidence="3 13">Amino-acid biosynthesis; L-threonine biosynthesis; L-threonine from L-aspartate: step 5/5.</text>
</comment>
<keyword evidence="16" id="KW-1185">Reference proteome</keyword>
<dbReference type="PANTHER" id="PTHR48078">
    <property type="entry name" value="THREONINE DEHYDRATASE, MITOCHONDRIAL-RELATED"/>
    <property type="match status" value="1"/>
</dbReference>
<dbReference type="RefSeq" id="WP_344444116.1">
    <property type="nucleotide sequence ID" value="NZ_BAAALF010000100.1"/>
</dbReference>
<evidence type="ECO:0000256" key="10">
    <source>
        <dbReference type="ARBA" id="ARBA00023239"/>
    </source>
</evidence>
<evidence type="ECO:0000256" key="1">
    <source>
        <dbReference type="ARBA" id="ARBA00001933"/>
    </source>
</evidence>
<evidence type="ECO:0000256" key="11">
    <source>
        <dbReference type="ARBA" id="ARBA00049144"/>
    </source>
</evidence>
<evidence type="ECO:0000256" key="8">
    <source>
        <dbReference type="ARBA" id="ARBA00022697"/>
    </source>
</evidence>
<dbReference type="InterPro" id="IPR050147">
    <property type="entry name" value="Ser/Thr_Dehydratase"/>
</dbReference>
<comment type="caution">
    <text evidence="15">The sequence shown here is derived from an EMBL/GenBank/DDBJ whole genome shotgun (WGS) entry which is preliminary data.</text>
</comment>
<dbReference type="PROSITE" id="PS00165">
    <property type="entry name" value="DEHYDRATASE_SER_THR"/>
    <property type="match status" value="1"/>
</dbReference>
<accession>A0ABN1WND4</accession>
<dbReference type="EC" id="4.2.3.1" evidence="5 12"/>
<dbReference type="EMBL" id="BAAALF010000100">
    <property type="protein sequence ID" value="GAA1252529.1"/>
    <property type="molecule type" value="Genomic_DNA"/>
</dbReference>
<keyword evidence="8 13" id="KW-0791">Threonine biosynthesis</keyword>
<evidence type="ECO:0000256" key="5">
    <source>
        <dbReference type="ARBA" id="ARBA00013028"/>
    </source>
</evidence>
<dbReference type="InterPro" id="IPR004450">
    <property type="entry name" value="Thr_synthase-like"/>
</dbReference>
<evidence type="ECO:0000256" key="7">
    <source>
        <dbReference type="ARBA" id="ARBA00022605"/>
    </source>
</evidence>
<comment type="function">
    <text evidence="2 13">Catalyzes the gamma-elimination of phosphate from L-phosphohomoserine and the beta-addition of water to produce L-threonine.</text>
</comment>
<protein>
    <recommendedName>
        <fullName evidence="6 12">Threonine synthase</fullName>
        <ecNumber evidence="5 12">4.2.3.1</ecNumber>
    </recommendedName>
</protein>